<keyword evidence="1" id="KW-0614">Plasmid</keyword>
<dbReference type="AlphaFoldDB" id="A0A6M5ZZ84"/>
<reference evidence="1" key="1">
    <citation type="submission" date="2019-10" db="EMBL/GenBank/DDBJ databases">
        <title>Tracking microevolution events of conjugative virulence plasmid p15WZ-82_Vir during transmission.</title>
        <authorList>
            <person name="Yang X."/>
        </authorList>
    </citation>
    <scope>NUCLEOTIDE SEQUENCE</scope>
    <source>
        <strain evidence="1">GH44TC</strain>
        <plasmid evidence="1">pGH44TC_fusion</plasmid>
    </source>
</reference>
<sequence>MKGAGYVCQCRQCGHTYISYSSAARRQFQYQVKRSLAEPGIQEN</sequence>
<proteinExistence type="predicted"/>
<accession>A0A6M5ZZ84</accession>
<evidence type="ECO:0000313" key="1">
    <source>
        <dbReference type="EMBL" id="QJX12083.1"/>
    </source>
</evidence>
<organism evidence="1">
    <name type="scientific">Klebsiella pneumoniae</name>
    <dbReference type="NCBI Taxonomy" id="573"/>
    <lineage>
        <taxon>Bacteria</taxon>
        <taxon>Pseudomonadati</taxon>
        <taxon>Pseudomonadota</taxon>
        <taxon>Gammaproteobacteria</taxon>
        <taxon>Enterobacterales</taxon>
        <taxon>Enterobacteriaceae</taxon>
        <taxon>Klebsiella/Raoultella group</taxon>
        <taxon>Klebsiella</taxon>
        <taxon>Klebsiella pneumoniae complex</taxon>
    </lineage>
</organism>
<name>A0A6M5ZZ84_KLEPN</name>
<geneLocation type="plasmid" evidence="1">
    <name>pGH44TC_fusion</name>
</geneLocation>
<dbReference type="EMBL" id="MN543575">
    <property type="protein sequence ID" value="QJX12083.1"/>
    <property type="molecule type" value="Genomic_DNA"/>
</dbReference>
<protein>
    <submittedName>
        <fullName evidence="1">Uncharacterized protein</fullName>
    </submittedName>
</protein>